<dbReference type="RefSeq" id="WP_009280500.1">
    <property type="nucleotide sequence ID" value="NZ_CAIT01000004.1"/>
</dbReference>
<dbReference type="eggNOG" id="ENOG5032V3U">
    <property type="taxonomic scope" value="Bacteria"/>
</dbReference>
<evidence type="ECO:0000313" key="2">
    <source>
        <dbReference type="EMBL" id="CCH51914.1"/>
    </source>
</evidence>
<feature type="signal peptide" evidence="1">
    <location>
        <begin position="1"/>
        <end position="22"/>
    </location>
</feature>
<dbReference type="Proteomes" id="UP000009309">
    <property type="component" value="Unassembled WGS sequence"/>
</dbReference>
<reference evidence="2 3" key="1">
    <citation type="journal article" date="2012" name="J. Bacteriol.">
        <title>Genome Sequence of the Filamentous Bacterium Fibrisoma limi BUZ 3T.</title>
        <authorList>
            <person name="Filippini M."/>
            <person name="Qi W."/>
            <person name="Jaenicke S."/>
            <person name="Goesmann A."/>
            <person name="Smits T.H."/>
            <person name="Bagheri H.C."/>
        </authorList>
    </citation>
    <scope>NUCLEOTIDE SEQUENCE [LARGE SCALE GENOMIC DNA]</scope>
    <source>
        <strain evidence="3">BUZ 3T</strain>
    </source>
</reference>
<gene>
    <name evidence="2" type="ORF">BN8_00872</name>
</gene>
<organism evidence="2 3">
    <name type="scientific">Fibrisoma limi BUZ 3</name>
    <dbReference type="NCBI Taxonomy" id="1185876"/>
    <lineage>
        <taxon>Bacteria</taxon>
        <taxon>Pseudomonadati</taxon>
        <taxon>Bacteroidota</taxon>
        <taxon>Cytophagia</taxon>
        <taxon>Cytophagales</taxon>
        <taxon>Spirosomataceae</taxon>
        <taxon>Fibrisoma</taxon>
    </lineage>
</organism>
<proteinExistence type="predicted"/>
<evidence type="ECO:0000313" key="3">
    <source>
        <dbReference type="Proteomes" id="UP000009309"/>
    </source>
</evidence>
<dbReference type="AlphaFoldDB" id="I2GDE0"/>
<evidence type="ECO:0000256" key="1">
    <source>
        <dbReference type="SAM" id="SignalP"/>
    </source>
</evidence>
<dbReference type="STRING" id="1185876.BN8_00872"/>
<dbReference type="EMBL" id="CAIT01000004">
    <property type="protein sequence ID" value="CCH51914.1"/>
    <property type="molecule type" value="Genomic_DNA"/>
</dbReference>
<accession>I2GDE0</accession>
<dbReference type="PROSITE" id="PS51257">
    <property type="entry name" value="PROKAR_LIPOPROTEIN"/>
    <property type="match status" value="1"/>
</dbReference>
<comment type="caution">
    <text evidence="2">The sequence shown here is derived from an EMBL/GenBank/DDBJ whole genome shotgun (WGS) entry which is preliminary data.</text>
</comment>
<sequence>MKRTHWLTFTIALSAVSILSFGQSTTQSCTAAFLGNRMVVNEYSTTGKCVVPATSTGELSVQTVALSPKSVKALGKVPFKVAIRDKATKKLVPFSANQYRQVNIRNVLAKCQKGDHIVLMAIGNQYALPHNEILVQ</sequence>
<keyword evidence="3" id="KW-1185">Reference proteome</keyword>
<feature type="chain" id="PRO_5003659287" evidence="1">
    <location>
        <begin position="23"/>
        <end position="136"/>
    </location>
</feature>
<name>I2GDE0_9BACT</name>
<dbReference type="OrthoDB" id="961888at2"/>
<keyword evidence="1" id="KW-0732">Signal</keyword>
<protein>
    <submittedName>
        <fullName evidence="2">Uncharacterized protein</fullName>
    </submittedName>
</protein>